<comment type="catalytic activity">
    <reaction evidence="1">
        <text>a phosphate monoester + H2O = an alcohol + phosphate</text>
        <dbReference type="Rhea" id="RHEA:15017"/>
        <dbReference type="ChEBI" id="CHEBI:15377"/>
        <dbReference type="ChEBI" id="CHEBI:30879"/>
        <dbReference type="ChEBI" id="CHEBI:43474"/>
        <dbReference type="ChEBI" id="CHEBI:67140"/>
        <dbReference type="EC" id="3.1.3.2"/>
    </reaction>
</comment>
<proteinExistence type="inferred from homology"/>
<dbReference type="InterPro" id="IPR050645">
    <property type="entry name" value="Histidine_acid_phosphatase"/>
</dbReference>
<evidence type="ECO:0000256" key="1">
    <source>
        <dbReference type="ARBA" id="ARBA00000032"/>
    </source>
</evidence>
<dbReference type="InterPro" id="IPR029033">
    <property type="entry name" value="His_PPase_superfam"/>
</dbReference>
<dbReference type="SUPFAM" id="SSF53254">
    <property type="entry name" value="Phosphoglycerate mutase-like"/>
    <property type="match status" value="1"/>
</dbReference>
<comment type="caution">
    <text evidence="4">The sequence shown here is derived from an EMBL/GenBank/DDBJ whole genome shotgun (WGS) entry which is preliminary data.</text>
</comment>
<sequence>MSFGYLTFCLFVLFGVTNSDSTLRQLHVLFRHGERSPTETYPNDPHKTFKWSGGWGHLTNRGKLQVFNLGRNLRNEYSNFMPEFYWFEEVNVTSSYADRCLMSAEVICAALFPKGVQIWNSDLLWQPIPVGYLPRSQDIAFDRKNTGMKVDTLGTVETLYNTLEIESLHNLTLPSWVNDTLLKTMETLGAQNLALYSETDFMKRDEGSRLFPLGVLLKNIVTSMERISQGKKEPLLFLYSGHDLTIVHILRALNLVNTIKPSFGAALIFELYTDGEVKITYRNSWDAVAEEKSLRLL</sequence>
<organism evidence="4 5">
    <name type="scientific">Aromia moschata</name>
    <dbReference type="NCBI Taxonomy" id="1265417"/>
    <lineage>
        <taxon>Eukaryota</taxon>
        <taxon>Metazoa</taxon>
        <taxon>Ecdysozoa</taxon>
        <taxon>Arthropoda</taxon>
        <taxon>Hexapoda</taxon>
        <taxon>Insecta</taxon>
        <taxon>Pterygota</taxon>
        <taxon>Neoptera</taxon>
        <taxon>Endopterygota</taxon>
        <taxon>Coleoptera</taxon>
        <taxon>Polyphaga</taxon>
        <taxon>Cucujiformia</taxon>
        <taxon>Chrysomeloidea</taxon>
        <taxon>Cerambycidae</taxon>
        <taxon>Cerambycinae</taxon>
        <taxon>Callichromatini</taxon>
        <taxon>Aromia</taxon>
    </lineage>
</organism>
<keyword evidence="5" id="KW-1185">Reference proteome</keyword>
<evidence type="ECO:0008006" key="6">
    <source>
        <dbReference type="Google" id="ProtNLM"/>
    </source>
</evidence>
<name>A0AAV8YDQ3_9CUCU</name>
<dbReference type="PANTHER" id="PTHR11567">
    <property type="entry name" value="ACID PHOSPHATASE-RELATED"/>
    <property type="match status" value="1"/>
</dbReference>
<dbReference type="AlphaFoldDB" id="A0AAV8YDQ3"/>
<keyword evidence="3" id="KW-0732">Signal</keyword>
<feature type="chain" id="PRO_5043529953" description="Lysosomal acid phosphatase" evidence="3">
    <location>
        <begin position="20"/>
        <end position="297"/>
    </location>
</feature>
<evidence type="ECO:0000256" key="3">
    <source>
        <dbReference type="SAM" id="SignalP"/>
    </source>
</evidence>
<feature type="signal peptide" evidence="3">
    <location>
        <begin position="1"/>
        <end position="19"/>
    </location>
</feature>
<dbReference type="CDD" id="cd07061">
    <property type="entry name" value="HP_HAP_like"/>
    <property type="match status" value="1"/>
</dbReference>
<evidence type="ECO:0000313" key="5">
    <source>
        <dbReference type="Proteomes" id="UP001162162"/>
    </source>
</evidence>
<evidence type="ECO:0000313" key="4">
    <source>
        <dbReference type="EMBL" id="KAJ8949145.1"/>
    </source>
</evidence>
<protein>
    <recommendedName>
        <fullName evidence="6">Lysosomal acid phosphatase</fullName>
    </recommendedName>
</protein>
<dbReference type="Proteomes" id="UP001162162">
    <property type="component" value="Unassembled WGS sequence"/>
</dbReference>
<dbReference type="Gene3D" id="3.40.50.1240">
    <property type="entry name" value="Phosphoglycerate mutase-like"/>
    <property type="match status" value="2"/>
</dbReference>
<dbReference type="Pfam" id="PF00328">
    <property type="entry name" value="His_Phos_2"/>
    <property type="match status" value="1"/>
</dbReference>
<comment type="similarity">
    <text evidence="2">Belongs to the histidine acid phosphatase family.</text>
</comment>
<dbReference type="PROSITE" id="PS00616">
    <property type="entry name" value="HIS_ACID_PHOSPHAT_1"/>
    <property type="match status" value="1"/>
</dbReference>
<dbReference type="EMBL" id="JAPWTK010000123">
    <property type="protein sequence ID" value="KAJ8949145.1"/>
    <property type="molecule type" value="Genomic_DNA"/>
</dbReference>
<dbReference type="InterPro" id="IPR000560">
    <property type="entry name" value="His_Pase_clade-2"/>
</dbReference>
<dbReference type="InterPro" id="IPR033379">
    <property type="entry name" value="Acid_Pase_AS"/>
</dbReference>
<accession>A0AAV8YDQ3</accession>
<evidence type="ECO:0000256" key="2">
    <source>
        <dbReference type="ARBA" id="ARBA00005375"/>
    </source>
</evidence>
<dbReference type="PANTHER" id="PTHR11567:SF19">
    <property type="entry name" value="GH19849P"/>
    <property type="match status" value="1"/>
</dbReference>
<dbReference type="GO" id="GO:0003993">
    <property type="term" value="F:acid phosphatase activity"/>
    <property type="evidence" value="ECO:0007669"/>
    <property type="project" value="UniProtKB-EC"/>
</dbReference>
<reference evidence="4" key="1">
    <citation type="journal article" date="2023" name="Insect Mol. Biol.">
        <title>Genome sequencing provides insights into the evolution of gene families encoding plant cell wall-degrading enzymes in longhorned beetles.</title>
        <authorList>
            <person name="Shin N.R."/>
            <person name="Okamura Y."/>
            <person name="Kirsch R."/>
            <person name="Pauchet Y."/>
        </authorList>
    </citation>
    <scope>NUCLEOTIDE SEQUENCE</scope>
    <source>
        <strain evidence="4">AMC_N1</strain>
    </source>
</reference>
<gene>
    <name evidence="4" type="ORF">NQ318_012893</name>
</gene>